<evidence type="ECO:0000313" key="2">
    <source>
        <dbReference type="EMBL" id="GAA5482957.1"/>
    </source>
</evidence>
<comment type="caution">
    <text evidence="2">The sequence shown here is derived from an EMBL/GenBank/DDBJ whole genome shotgun (WGS) entry which is preliminary data.</text>
</comment>
<keyword evidence="3" id="KW-1185">Reference proteome</keyword>
<protein>
    <submittedName>
        <fullName evidence="2">Uncharacterized protein</fullName>
    </submittedName>
</protein>
<proteinExistence type="predicted"/>
<keyword evidence="1" id="KW-1133">Transmembrane helix</keyword>
<dbReference type="EMBL" id="BAABRI010000011">
    <property type="protein sequence ID" value="GAA5482957.1"/>
    <property type="molecule type" value="Genomic_DNA"/>
</dbReference>
<reference evidence="2 3" key="1">
    <citation type="submission" date="2024-02" db="EMBL/GenBank/DDBJ databases">
        <title>Haloferula sargassicola NBRC 104335.</title>
        <authorList>
            <person name="Ichikawa N."/>
            <person name="Katano-Makiyama Y."/>
            <person name="Hidaka K."/>
        </authorList>
    </citation>
    <scope>NUCLEOTIDE SEQUENCE [LARGE SCALE GENOMIC DNA]</scope>
    <source>
        <strain evidence="2 3">NBRC 104335</strain>
    </source>
</reference>
<accession>A0ABP9UQF6</accession>
<sequence>MNRTTASMTADPFRRGEGYLYFVGLLQIGAGLLSLVFSGLGWWRVTAIGAAGLANPVDVVERFSGQGAFSSLVAGFVTFQMMYGWIFGLLLVVSGVLSLKCRAKGFVRASSVANFFNYPHGTTAALMTWHGVGRPGIAAAFRDAEAGRKHGG</sequence>
<evidence type="ECO:0000256" key="1">
    <source>
        <dbReference type="SAM" id="Phobius"/>
    </source>
</evidence>
<keyword evidence="1" id="KW-0472">Membrane</keyword>
<evidence type="ECO:0000313" key="3">
    <source>
        <dbReference type="Proteomes" id="UP001476282"/>
    </source>
</evidence>
<feature type="transmembrane region" description="Helical" evidence="1">
    <location>
        <begin position="20"/>
        <end position="43"/>
    </location>
</feature>
<name>A0ABP9UQF6_9BACT</name>
<feature type="transmembrane region" description="Helical" evidence="1">
    <location>
        <begin position="82"/>
        <end position="99"/>
    </location>
</feature>
<keyword evidence="1" id="KW-0812">Transmembrane</keyword>
<gene>
    <name evidence="2" type="ORF">Hsar01_02183</name>
</gene>
<organism evidence="2 3">
    <name type="scientific">Haloferula sargassicola</name>
    <dbReference type="NCBI Taxonomy" id="490096"/>
    <lineage>
        <taxon>Bacteria</taxon>
        <taxon>Pseudomonadati</taxon>
        <taxon>Verrucomicrobiota</taxon>
        <taxon>Verrucomicrobiia</taxon>
        <taxon>Verrucomicrobiales</taxon>
        <taxon>Verrucomicrobiaceae</taxon>
        <taxon>Haloferula</taxon>
    </lineage>
</organism>
<dbReference type="Proteomes" id="UP001476282">
    <property type="component" value="Unassembled WGS sequence"/>
</dbReference>